<dbReference type="AlphaFoldDB" id="A0AAP0L2X5"/>
<sequence>MEYATTIEATLINFFHSLYTSDMDRALEMEGILWEAINNEGARDLEKDFSEE</sequence>
<proteinExistence type="predicted"/>
<comment type="caution">
    <text evidence="1">The sequence shown here is derived from an EMBL/GenBank/DDBJ whole genome shotgun (WGS) entry which is preliminary data.</text>
</comment>
<evidence type="ECO:0000313" key="1">
    <source>
        <dbReference type="EMBL" id="KAK9162950.1"/>
    </source>
</evidence>
<reference evidence="1 2" key="1">
    <citation type="submission" date="2024-01" db="EMBL/GenBank/DDBJ databases">
        <title>Genome assemblies of Stephania.</title>
        <authorList>
            <person name="Yang L."/>
        </authorList>
    </citation>
    <scope>NUCLEOTIDE SEQUENCE [LARGE SCALE GENOMIC DNA]</scope>
    <source>
        <strain evidence="1">YNDBR</strain>
        <tissue evidence="1">Leaf</tissue>
    </source>
</reference>
<organism evidence="1 2">
    <name type="scientific">Stephania yunnanensis</name>
    <dbReference type="NCBI Taxonomy" id="152371"/>
    <lineage>
        <taxon>Eukaryota</taxon>
        <taxon>Viridiplantae</taxon>
        <taxon>Streptophyta</taxon>
        <taxon>Embryophyta</taxon>
        <taxon>Tracheophyta</taxon>
        <taxon>Spermatophyta</taxon>
        <taxon>Magnoliopsida</taxon>
        <taxon>Ranunculales</taxon>
        <taxon>Menispermaceae</taxon>
        <taxon>Menispermoideae</taxon>
        <taxon>Cissampelideae</taxon>
        <taxon>Stephania</taxon>
    </lineage>
</organism>
<accession>A0AAP0L2X5</accession>
<name>A0AAP0L2X5_9MAGN</name>
<dbReference type="Proteomes" id="UP001420932">
    <property type="component" value="Unassembled WGS sequence"/>
</dbReference>
<evidence type="ECO:0000313" key="2">
    <source>
        <dbReference type="Proteomes" id="UP001420932"/>
    </source>
</evidence>
<keyword evidence="2" id="KW-1185">Reference proteome</keyword>
<gene>
    <name evidence="1" type="ORF">Syun_003852</name>
</gene>
<protein>
    <submittedName>
        <fullName evidence="1">Uncharacterized protein</fullName>
    </submittedName>
</protein>
<dbReference type="EMBL" id="JBBNAF010000002">
    <property type="protein sequence ID" value="KAK9162950.1"/>
    <property type="molecule type" value="Genomic_DNA"/>
</dbReference>